<name>A0A2H6D615_TETHA</name>
<accession>A0A2H6D615</accession>
<dbReference type="EMBL" id="BDEC01000071">
    <property type="protein sequence ID" value="GBD68862.1"/>
    <property type="molecule type" value="Genomic_DNA"/>
</dbReference>
<evidence type="ECO:0000313" key="1">
    <source>
        <dbReference type="EMBL" id="GBD68862.1"/>
    </source>
</evidence>
<comment type="caution">
    <text evidence="1">The sequence shown here is derived from an EMBL/GenBank/DDBJ whole genome shotgun (WGS) entry which is preliminary data.</text>
</comment>
<dbReference type="AlphaFoldDB" id="A0A2H6D615"/>
<dbReference type="Proteomes" id="UP000236214">
    <property type="component" value="Unassembled WGS sequence"/>
</dbReference>
<proteinExistence type="predicted"/>
<keyword evidence="2" id="KW-1185">Reference proteome</keyword>
<reference evidence="1 2" key="1">
    <citation type="submission" date="2016-05" db="EMBL/GenBank/DDBJ databases">
        <title>Whole genome sequencing of Tetragenococcus halophilus subsp. halophilus NISL 7118.</title>
        <authorList>
            <person name="Shiwa Y."/>
            <person name="Nishimura I."/>
            <person name="Yoshikawa H."/>
            <person name="Koyama Y."/>
            <person name="Oguma T."/>
        </authorList>
    </citation>
    <scope>NUCLEOTIDE SEQUENCE [LARGE SCALE GENOMIC DNA]</scope>
    <source>
        <strain evidence="1 2">NISL 7118</strain>
    </source>
</reference>
<evidence type="ECO:0000313" key="2">
    <source>
        <dbReference type="Proteomes" id="UP000236214"/>
    </source>
</evidence>
<sequence>MNTKQKKSVIISFILTILHTLFCNFYTQIYAFMNVQNWLSLFIAFTLILRSLLLLALFWLGLRSIQKNKKIALFYILLFFFNLVMSFIFY</sequence>
<protein>
    <submittedName>
        <fullName evidence="1">Uncharacterized protein</fullName>
    </submittedName>
</protein>
<gene>
    <name evidence="1" type="ORF">TEHN7118_1668</name>
</gene>
<organism evidence="1 2">
    <name type="scientific">Tetragenococcus halophilus subsp. halophilus</name>
    <dbReference type="NCBI Taxonomy" id="1513897"/>
    <lineage>
        <taxon>Bacteria</taxon>
        <taxon>Bacillati</taxon>
        <taxon>Bacillota</taxon>
        <taxon>Bacilli</taxon>
        <taxon>Lactobacillales</taxon>
        <taxon>Enterococcaceae</taxon>
        <taxon>Tetragenococcus</taxon>
    </lineage>
</organism>